<keyword evidence="1" id="KW-1133">Transmembrane helix</keyword>
<dbReference type="RefSeq" id="WP_378797008.1">
    <property type="nucleotide sequence ID" value="NZ_JBHUER010000002.1"/>
</dbReference>
<proteinExistence type="predicted"/>
<feature type="transmembrane region" description="Helical" evidence="1">
    <location>
        <begin position="97"/>
        <end position="122"/>
    </location>
</feature>
<gene>
    <name evidence="2" type="ORF">ACFSCV_03370</name>
</gene>
<reference evidence="3" key="1">
    <citation type="journal article" date="2019" name="Int. J. Syst. Evol. Microbiol.">
        <title>The Global Catalogue of Microorganisms (GCM) 10K type strain sequencing project: providing services to taxonomists for standard genome sequencing and annotation.</title>
        <authorList>
            <consortium name="The Broad Institute Genomics Platform"/>
            <consortium name="The Broad Institute Genome Sequencing Center for Infectious Disease"/>
            <person name="Wu L."/>
            <person name="Ma J."/>
        </authorList>
    </citation>
    <scope>NUCLEOTIDE SEQUENCE [LARGE SCALE GENOMIC DNA]</scope>
    <source>
        <strain evidence="3">KCTC 23707</strain>
    </source>
</reference>
<protein>
    <submittedName>
        <fullName evidence="2">DUF423 domain-containing protein</fullName>
    </submittedName>
</protein>
<evidence type="ECO:0000256" key="1">
    <source>
        <dbReference type="SAM" id="Phobius"/>
    </source>
</evidence>
<evidence type="ECO:0000313" key="2">
    <source>
        <dbReference type="EMBL" id="MFD1702036.1"/>
    </source>
</evidence>
<sequence>MSSRFPLILIAVAGLYGAVGVAAAAAASHAFNDPRLGLASTFLLLHAAALAGLASAVRAFAARWTLGAPAALIALGALLFCGDLTLRVVAGASPLPFAAPLGGSLLIVGWLGVAAGAVVLALRTPPTG</sequence>
<dbReference type="Pfam" id="PF04241">
    <property type="entry name" value="DUF423"/>
    <property type="match status" value="1"/>
</dbReference>
<keyword evidence="3" id="KW-1185">Reference proteome</keyword>
<keyword evidence="1" id="KW-0812">Transmembrane</keyword>
<feature type="transmembrane region" description="Helical" evidence="1">
    <location>
        <begin position="36"/>
        <end position="57"/>
    </location>
</feature>
<dbReference type="InterPro" id="IPR006696">
    <property type="entry name" value="DUF423"/>
</dbReference>
<keyword evidence="1" id="KW-0472">Membrane</keyword>
<dbReference type="Proteomes" id="UP001597308">
    <property type="component" value="Unassembled WGS sequence"/>
</dbReference>
<accession>A0ABW4K4K1</accession>
<name>A0ABW4K4K1_9HYPH</name>
<evidence type="ECO:0000313" key="3">
    <source>
        <dbReference type="Proteomes" id="UP001597308"/>
    </source>
</evidence>
<feature type="transmembrane region" description="Helical" evidence="1">
    <location>
        <begin position="64"/>
        <end position="85"/>
    </location>
</feature>
<organism evidence="2 3">
    <name type="scientific">Methylopila henanensis</name>
    <dbReference type="NCBI Taxonomy" id="873516"/>
    <lineage>
        <taxon>Bacteria</taxon>
        <taxon>Pseudomonadati</taxon>
        <taxon>Pseudomonadota</taxon>
        <taxon>Alphaproteobacteria</taxon>
        <taxon>Hyphomicrobiales</taxon>
        <taxon>Methylopilaceae</taxon>
        <taxon>Methylopila</taxon>
    </lineage>
</organism>
<comment type="caution">
    <text evidence="2">The sequence shown here is derived from an EMBL/GenBank/DDBJ whole genome shotgun (WGS) entry which is preliminary data.</text>
</comment>
<dbReference type="EMBL" id="JBHUER010000002">
    <property type="protein sequence ID" value="MFD1702036.1"/>
    <property type="molecule type" value="Genomic_DNA"/>
</dbReference>